<dbReference type="SMART" id="SM00495">
    <property type="entry name" value="ChtBD3"/>
    <property type="match status" value="2"/>
</dbReference>
<name>A0ABV3N0K3_9GAMM</name>
<dbReference type="InterPro" id="IPR003610">
    <property type="entry name" value="CBM5/12"/>
</dbReference>
<dbReference type="CDD" id="cd12215">
    <property type="entry name" value="ChiC_BD"/>
    <property type="match status" value="2"/>
</dbReference>
<dbReference type="Proteomes" id="UP001554567">
    <property type="component" value="Unassembled WGS sequence"/>
</dbReference>
<dbReference type="RefSeq" id="WP_367167229.1">
    <property type="nucleotide sequence ID" value="NZ_JBFKZN010000004.1"/>
</dbReference>
<dbReference type="EMBL" id="JBFKZN010000004">
    <property type="protein sequence ID" value="MEW5289251.1"/>
    <property type="molecule type" value="Genomic_DNA"/>
</dbReference>
<evidence type="ECO:0000259" key="2">
    <source>
        <dbReference type="SMART" id="SM00495"/>
    </source>
</evidence>
<protein>
    <submittedName>
        <fullName evidence="3">Mucin/carbohydrate-binding domain-containing protein</fullName>
    </submittedName>
</protein>
<feature type="domain" description="Chitin-binding type-3" evidence="2">
    <location>
        <begin position="374"/>
        <end position="422"/>
    </location>
</feature>
<reference evidence="3 4" key="1">
    <citation type="submission" date="2024-07" db="EMBL/GenBank/DDBJ databases">
        <authorList>
            <person name="Dulla G.F.J."/>
            <person name="Delorm J.G."/>
        </authorList>
    </citation>
    <scope>NUCLEOTIDE SEQUENCE [LARGE SCALE GENOMIC DNA]</scope>
    <source>
        <strain evidence="3 4">JGD 233</strain>
    </source>
</reference>
<dbReference type="Pfam" id="PF03272">
    <property type="entry name" value="Mucin_bdg"/>
    <property type="match status" value="1"/>
</dbReference>
<sequence>MNKKRVTPHHTGQTASTHFPLYNQMFFLRGSEEKIFSSVTIDFKKMLICIEVTDQEPHSLFSGQTYAEISIFNSSGSEIFRKIIAGTKTALSYDEIPFTTDSRIEIFHQQPGRLNITPEFGDLISDENKHITLSITASGLKNSQLSNIPQTTLIAWIDKTAGALLQNPAQQESQYASVRDAILLAITSLPDRQVSLYWAKYFMCLPDYIRQAVEPEIPDVPDEPEIPDVPDEPEIPDVPDEPEIPDVPDEPEIPDVPDEPEIPDVPDEPEIPDVPDEPEIPDVPDEPEIPDVPDEASVPAWNSQKVYSTHGELVLYKGKVYRQNFYSVNMPPDVNSAPWGQPWIYLYDYNIPDLTPDPIHPVPDVDPVVPDAPFPVWESQKIYSTHGEQVSWKRKVYRQNFYSVNMPPDLHSAPWGQPWIYLYDY</sequence>
<dbReference type="Gene3D" id="2.10.10.20">
    <property type="entry name" value="Carbohydrate-binding module superfamily 5/12"/>
    <property type="match status" value="2"/>
</dbReference>
<accession>A0ABV3N0K3</accession>
<feature type="compositionally biased region" description="Acidic residues" evidence="1">
    <location>
        <begin position="218"/>
        <end position="294"/>
    </location>
</feature>
<evidence type="ECO:0000313" key="3">
    <source>
        <dbReference type="EMBL" id="MEW5289251.1"/>
    </source>
</evidence>
<proteinExistence type="predicted"/>
<feature type="region of interest" description="Disordered" evidence="1">
    <location>
        <begin position="218"/>
        <end position="296"/>
    </location>
</feature>
<organism evidence="3 4">
    <name type="scientific">Erwinia papayae</name>
    <dbReference type="NCBI Taxonomy" id="206499"/>
    <lineage>
        <taxon>Bacteria</taxon>
        <taxon>Pseudomonadati</taxon>
        <taxon>Pseudomonadota</taxon>
        <taxon>Gammaproteobacteria</taxon>
        <taxon>Enterobacterales</taxon>
        <taxon>Erwiniaceae</taxon>
        <taxon>Erwinia</taxon>
    </lineage>
</organism>
<gene>
    <name evidence="3" type="ORF">ABW286_08670</name>
</gene>
<keyword evidence="4" id="KW-1185">Reference proteome</keyword>
<dbReference type="InterPro" id="IPR004954">
    <property type="entry name" value="Mucin-bd"/>
</dbReference>
<feature type="domain" description="Chitin-binding type-3" evidence="2">
    <location>
        <begin position="298"/>
        <end position="346"/>
    </location>
</feature>
<evidence type="ECO:0000256" key="1">
    <source>
        <dbReference type="SAM" id="MobiDB-lite"/>
    </source>
</evidence>
<comment type="caution">
    <text evidence="3">The sequence shown here is derived from an EMBL/GenBank/DDBJ whole genome shotgun (WGS) entry which is preliminary data.</text>
</comment>
<evidence type="ECO:0000313" key="4">
    <source>
        <dbReference type="Proteomes" id="UP001554567"/>
    </source>
</evidence>